<dbReference type="PANTHER" id="PTHR20971:SF0">
    <property type="entry name" value="U6 SNRNA-ASSOCIATED SM-LIKE PROTEIN LSM5"/>
    <property type="match status" value="1"/>
</dbReference>
<proteinExistence type="inferred from homology"/>
<keyword evidence="6" id="KW-0508">mRNA splicing</keyword>
<evidence type="ECO:0000256" key="4">
    <source>
        <dbReference type="ARBA" id="ARBA00022728"/>
    </source>
</evidence>
<dbReference type="InterPro" id="IPR010920">
    <property type="entry name" value="LSM_dom_sf"/>
</dbReference>
<dbReference type="AlphaFoldDB" id="A0A7K8HWC5"/>
<keyword evidence="4" id="KW-0747">Spliceosome</keyword>
<keyword evidence="5" id="KW-0694">RNA-binding</keyword>
<evidence type="ECO:0000256" key="3">
    <source>
        <dbReference type="ARBA" id="ARBA00022664"/>
    </source>
</evidence>
<keyword evidence="8" id="KW-0687">Ribonucleoprotein</keyword>
<dbReference type="Gene3D" id="2.30.30.100">
    <property type="match status" value="1"/>
</dbReference>
<reference evidence="9 10" key="1">
    <citation type="submission" date="2019-09" db="EMBL/GenBank/DDBJ databases">
        <title>Bird 10,000 Genomes (B10K) Project - Family phase.</title>
        <authorList>
            <person name="Zhang G."/>
        </authorList>
    </citation>
    <scope>NUCLEOTIDE SEQUENCE [LARGE SCALE GENOMIC DNA]</scope>
    <source>
        <strain evidence="9">B10K-DU-029-36</strain>
        <tissue evidence="9">Muscle</tissue>
    </source>
</reference>
<comment type="similarity">
    <text evidence="2">Belongs to the snRNP Sm proteins family.</text>
</comment>
<feature type="non-terminal residue" evidence="9">
    <location>
        <position position="1"/>
    </location>
</feature>
<protein>
    <submittedName>
        <fullName evidence="9">LSM5 protein</fullName>
    </submittedName>
</protein>
<dbReference type="GO" id="GO:1990726">
    <property type="term" value="C:Lsm1-7-Pat1 complex"/>
    <property type="evidence" value="ECO:0007669"/>
    <property type="project" value="TreeGrafter"/>
</dbReference>
<feature type="non-terminal residue" evidence="9">
    <location>
        <position position="49"/>
    </location>
</feature>
<dbReference type="InterPro" id="IPR033871">
    <property type="entry name" value="LSm5"/>
</dbReference>
<name>A0A7K8HWC5_9CORV</name>
<gene>
    <name evidence="9" type="primary">Lsm5_0</name>
    <name evidence="9" type="ORF">ALERUF_R14456</name>
</gene>
<dbReference type="GO" id="GO:0000398">
    <property type="term" value="P:mRNA splicing, via spliceosome"/>
    <property type="evidence" value="ECO:0007669"/>
    <property type="project" value="TreeGrafter"/>
</dbReference>
<evidence type="ECO:0000313" key="9">
    <source>
        <dbReference type="EMBL" id="NXC60276.1"/>
    </source>
</evidence>
<evidence type="ECO:0000256" key="7">
    <source>
        <dbReference type="ARBA" id="ARBA00023242"/>
    </source>
</evidence>
<dbReference type="SUPFAM" id="SSF50182">
    <property type="entry name" value="Sm-like ribonucleoproteins"/>
    <property type="match status" value="1"/>
</dbReference>
<dbReference type="GO" id="GO:0005681">
    <property type="term" value="C:spliceosomal complex"/>
    <property type="evidence" value="ECO:0007669"/>
    <property type="project" value="UniProtKB-KW"/>
</dbReference>
<dbReference type="EMBL" id="VZTH01013086">
    <property type="protein sequence ID" value="NXC60276.1"/>
    <property type="molecule type" value="Genomic_DNA"/>
</dbReference>
<dbReference type="PANTHER" id="PTHR20971">
    <property type="entry name" value="U6 SNRNA-ASSOCIATED PROTEIN"/>
    <property type="match status" value="1"/>
</dbReference>
<evidence type="ECO:0000256" key="8">
    <source>
        <dbReference type="ARBA" id="ARBA00023274"/>
    </source>
</evidence>
<evidence type="ECO:0000256" key="1">
    <source>
        <dbReference type="ARBA" id="ARBA00004123"/>
    </source>
</evidence>
<evidence type="ECO:0000256" key="5">
    <source>
        <dbReference type="ARBA" id="ARBA00022884"/>
    </source>
</evidence>
<organism evidence="9 10">
    <name type="scientific">Aleadryas rufinucha</name>
    <name type="common">rufous-naped whistler</name>
    <dbReference type="NCBI Taxonomy" id="461220"/>
    <lineage>
        <taxon>Eukaryota</taxon>
        <taxon>Metazoa</taxon>
        <taxon>Chordata</taxon>
        <taxon>Craniata</taxon>
        <taxon>Vertebrata</taxon>
        <taxon>Euteleostomi</taxon>
        <taxon>Archelosauria</taxon>
        <taxon>Archosauria</taxon>
        <taxon>Dinosauria</taxon>
        <taxon>Saurischia</taxon>
        <taxon>Theropoda</taxon>
        <taxon>Coelurosauria</taxon>
        <taxon>Aves</taxon>
        <taxon>Neognathae</taxon>
        <taxon>Neoaves</taxon>
        <taxon>Telluraves</taxon>
        <taxon>Australaves</taxon>
        <taxon>Passeriformes</taxon>
        <taxon>Corvoidea</taxon>
        <taxon>Pachycephalidae</taxon>
        <taxon>Aleadryas</taxon>
    </lineage>
</organism>
<dbReference type="GO" id="GO:0046540">
    <property type="term" value="C:U4/U6 x U5 tri-snRNP complex"/>
    <property type="evidence" value="ECO:0007669"/>
    <property type="project" value="TreeGrafter"/>
</dbReference>
<dbReference type="GO" id="GO:0003723">
    <property type="term" value="F:RNA binding"/>
    <property type="evidence" value="ECO:0007669"/>
    <property type="project" value="UniProtKB-KW"/>
</dbReference>
<keyword evidence="7" id="KW-0539">Nucleus</keyword>
<accession>A0A7K8HWC5</accession>
<comment type="caution">
    <text evidence="9">The sequence shown here is derived from an EMBL/GenBank/DDBJ whole genome shotgun (WGS) entry which is preliminary data.</text>
</comment>
<dbReference type="Proteomes" id="UP000557196">
    <property type="component" value="Unassembled WGS sequence"/>
</dbReference>
<comment type="subcellular location">
    <subcellularLocation>
        <location evidence="1">Nucleus</location>
    </subcellularLocation>
</comment>
<evidence type="ECO:0000256" key="6">
    <source>
        <dbReference type="ARBA" id="ARBA00023187"/>
    </source>
</evidence>
<evidence type="ECO:0000313" key="10">
    <source>
        <dbReference type="Proteomes" id="UP000557196"/>
    </source>
</evidence>
<sequence>MVAKATTNASQLLPLELVDKCIGSHIHIVMSGKKIVGTLLGFDDFVSLL</sequence>
<dbReference type="GO" id="GO:0005688">
    <property type="term" value="C:U6 snRNP"/>
    <property type="evidence" value="ECO:0007669"/>
    <property type="project" value="TreeGrafter"/>
</dbReference>
<evidence type="ECO:0000256" key="2">
    <source>
        <dbReference type="ARBA" id="ARBA00006850"/>
    </source>
</evidence>
<keyword evidence="3" id="KW-0507">mRNA processing</keyword>
<keyword evidence="10" id="KW-1185">Reference proteome</keyword>